<dbReference type="InterPro" id="IPR013096">
    <property type="entry name" value="Cupin_2"/>
</dbReference>
<dbReference type="PANTHER" id="PTHR43698:SF1">
    <property type="entry name" value="BLL4564 PROTEIN"/>
    <property type="match status" value="1"/>
</dbReference>
<dbReference type="RefSeq" id="WP_101836048.1">
    <property type="nucleotide sequence ID" value="NZ_PJZK01000027.1"/>
</dbReference>
<name>A0A2N5EIB8_9GAMM</name>
<evidence type="ECO:0000313" key="3">
    <source>
        <dbReference type="EMBL" id="PLR44382.1"/>
    </source>
</evidence>
<feature type="domain" description="Cupin type-2" evidence="2">
    <location>
        <begin position="70"/>
        <end position="136"/>
    </location>
</feature>
<dbReference type="SUPFAM" id="SSF51182">
    <property type="entry name" value="RmlC-like cupins"/>
    <property type="match status" value="1"/>
</dbReference>
<dbReference type="Gene3D" id="2.60.120.10">
    <property type="entry name" value="Jelly Rolls"/>
    <property type="match status" value="1"/>
</dbReference>
<evidence type="ECO:0000256" key="1">
    <source>
        <dbReference type="SAM" id="SignalP"/>
    </source>
</evidence>
<dbReference type="Proteomes" id="UP000234626">
    <property type="component" value="Unassembled WGS sequence"/>
</dbReference>
<dbReference type="InterPro" id="IPR011051">
    <property type="entry name" value="RmlC_Cupin_sf"/>
</dbReference>
<feature type="chain" id="PRO_5014820721" evidence="1">
    <location>
        <begin position="22"/>
        <end position="161"/>
    </location>
</feature>
<dbReference type="PANTHER" id="PTHR43698">
    <property type="entry name" value="RIBD C-TERMINAL DOMAIN CONTAINING PROTEIN"/>
    <property type="match status" value="1"/>
</dbReference>
<gene>
    <name evidence="3" type="ORF">CYR34_19425</name>
</gene>
<reference evidence="3 4" key="1">
    <citation type="submission" date="2017-12" db="EMBL/GenBank/DDBJ databases">
        <title>Characterization of six clinical isolates of Enterochimera gen. nov., a novel genus of the Yersiniaciae family and the three species Enterochimera arupensis sp. nov., Enterochimera coloradensis sp. nov, and Enterochimera californica sp. nov.</title>
        <authorList>
            <person name="Rossi A."/>
            <person name="Fisher M."/>
        </authorList>
    </citation>
    <scope>NUCLEOTIDE SEQUENCE [LARGE SCALE GENOMIC DNA]</scope>
    <source>
        <strain evidence="3 4">2016Iso1</strain>
    </source>
</reference>
<dbReference type="InterPro" id="IPR014710">
    <property type="entry name" value="RmlC-like_jellyroll"/>
</dbReference>
<dbReference type="AlphaFoldDB" id="A0A2N5EIB8"/>
<dbReference type="CDD" id="cd02233">
    <property type="entry name" value="cupin_HNL-like"/>
    <property type="match status" value="1"/>
</dbReference>
<proteinExistence type="predicted"/>
<dbReference type="OrthoDB" id="9802489at2"/>
<dbReference type="EMBL" id="PJZK01000027">
    <property type="protein sequence ID" value="PLR44382.1"/>
    <property type="molecule type" value="Genomic_DNA"/>
</dbReference>
<evidence type="ECO:0000259" key="2">
    <source>
        <dbReference type="Pfam" id="PF07883"/>
    </source>
</evidence>
<accession>A0A2N5EIB8</accession>
<keyword evidence="4" id="KW-1185">Reference proteome</keyword>
<protein>
    <submittedName>
        <fullName evidence="3">Cupin domain-containing protein</fullName>
    </submittedName>
</protein>
<keyword evidence="1" id="KW-0732">Signal</keyword>
<comment type="caution">
    <text evidence="3">The sequence shown here is derived from an EMBL/GenBank/DDBJ whole genome shotgun (WGS) entry which is preliminary data.</text>
</comment>
<dbReference type="InterPro" id="IPR047263">
    <property type="entry name" value="HNL-like_cupin"/>
</dbReference>
<dbReference type="Pfam" id="PF07883">
    <property type="entry name" value="Cupin_2"/>
    <property type="match status" value="1"/>
</dbReference>
<feature type="signal peptide" evidence="1">
    <location>
        <begin position="1"/>
        <end position="21"/>
    </location>
</feature>
<sequence length="161" mass="17313">MMRFTPAAVPLMLAFALPAQAAEAEATQMRLTKSEDRASVPGPAANFTGRVWVDPLFTSPVPPQRATGAYVTFEPGARSAWHTHPLGQTLVVTSGTGWVQAWGDEKKTLRAGDVVHCPPGVKHWHGATDKTGMVHLAIQEATPEGEAVAWLEKVSDAQYTQ</sequence>
<organism evidence="3 4">
    <name type="scientific">Chimaeribacter arupi</name>
    <dbReference type="NCBI Taxonomy" id="2060066"/>
    <lineage>
        <taxon>Bacteria</taxon>
        <taxon>Pseudomonadati</taxon>
        <taxon>Pseudomonadota</taxon>
        <taxon>Gammaproteobacteria</taxon>
        <taxon>Enterobacterales</taxon>
        <taxon>Yersiniaceae</taxon>
        <taxon>Chimaeribacter</taxon>
    </lineage>
</organism>
<evidence type="ECO:0000313" key="4">
    <source>
        <dbReference type="Proteomes" id="UP000234626"/>
    </source>
</evidence>